<gene>
    <name evidence="2" type="ORF">Tco_0976669</name>
</gene>
<keyword evidence="3" id="KW-1185">Reference proteome</keyword>
<feature type="domain" description="Retroviral polymerase SH3-like" evidence="1">
    <location>
        <begin position="26"/>
        <end position="78"/>
    </location>
</feature>
<organism evidence="2 3">
    <name type="scientific">Tanacetum coccineum</name>
    <dbReference type="NCBI Taxonomy" id="301880"/>
    <lineage>
        <taxon>Eukaryota</taxon>
        <taxon>Viridiplantae</taxon>
        <taxon>Streptophyta</taxon>
        <taxon>Embryophyta</taxon>
        <taxon>Tracheophyta</taxon>
        <taxon>Spermatophyta</taxon>
        <taxon>Magnoliopsida</taxon>
        <taxon>eudicotyledons</taxon>
        <taxon>Gunneridae</taxon>
        <taxon>Pentapetalae</taxon>
        <taxon>asterids</taxon>
        <taxon>campanulids</taxon>
        <taxon>Asterales</taxon>
        <taxon>Asteraceae</taxon>
        <taxon>Asteroideae</taxon>
        <taxon>Anthemideae</taxon>
        <taxon>Anthemidinae</taxon>
        <taxon>Tanacetum</taxon>
    </lineage>
</organism>
<reference evidence="2" key="1">
    <citation type="journal article" date="2022" name="Int. J. Mol. Sci.">
        <title>Draft Genome of Tanacetum Coccineum: Genomic Comparison of Closely Related Tanacetum-Family Plants.</title>
        <authorList>
            <person name="Yamashiro T."/>
            <person name="Shiraishi A."/>
            <person name="Nakayama K."/>
            <person name="Satake H."/>
        </authorList>
    </citation>
    <scope>NUCLEOTIDE SEQUENCE</scope>
</reference>
<evidence type="ECO:0000313" key="2">
    <source>
        <dbReference type="EMBL" id="GJT50512.1"/>
    </source>
</evidence>
<comment type="caution">
    <text evidence="2">The sequence shown here is derived from an EMBL/GenBank/DDBJ whole genome shotgun (WGS) entry which is preliminary data.</text>
</comment>
<accession>A0ABQ5EIC3</accession>
<reference evidence="2" key="2">
    <citation type="submission" date="2022-01" db="EMBL/GenBank/DDBJ databases">
        <authorList>
            <person name="Yamashiro T."/>
            <person name="Shiraishi A."/>
            <person name="Satake H."/>
            <person name="Nakayama K."/>
        </authorList>
    </citation>
    <scope>NUCLEOTIDE SEQUENCE</scope>
</reference>
<proteinExistence type="predicted"/>
<name>A0ABQ5EIC3_9ASTR</name>
<dbReference type="EMBL" id="BQNB010016327">
    <property type="protein sequence ID" value="GJT50512.1"/>
    <property type="molecule type" value="Genomic_DNA"/>
</dbReference>
<evidence type="ECO:0000313" key="3">
    <source>
        <dbReference type="Proteomes" id="UP001151760"/>
    </source>
</evidence>
<dbReference type="InterPro" id="IPR057670">
    <property type="entry name" value="SH3_retrovirus"/>
</dbReference>
<evidence type="ECO:0000259" key="1">
    <source>
        <dbReference type="Pfam" id="PF25597"/>
    </source>
</evidence>
<protein>
    <submittedName>
        <fullName evidence="2">Retrotransposon protein, putative, ty1-copia subclass</fullName>
    </submittedName>
</protein>
<dbReference type="Pfam" id="PF25597">
    <property type="entry name" value="SH3_retrovirus"/>
    <property type="match status" value="1"/>
</dbReference>
<sequence length="267" mass="30820">MKVDKTAYELWYGNFLNLSYLKVWGCKALVKRDTPDKLKQRSVKCIFIGYPKEMMGYYFYFPPKNKIVVARYAEFFKKCLISQEISGRAVDLEEIQEEEDTTPSKITSNIPHEVEEVEEHYLGDFNEPTSYKAAMLDSESNKWINAMNAEIQSMMDNMVWVLVDLPPGCKTVGSSGFKKKTPWMILKRYKMDNSKRGTIPRQERLDLNKSQGAQTPKEVNRMKNVPYALAVGSIMYAKLNFELIAIANARFEIDIDDMKSLTGYVSF</sequence>
<dbReference type="Proteomes" id="UP001151760">
    <property type="component" value="Unassembled WGS sequence"/>
</dbReference>